<comment type="caution">
    <text evidence="3">The sequence shown here is derived from an EMBL/GenBank/DDBJ whole genome shotgun (WGS) entry which is preliminary data.</text>
</comment>
<keyword evidence="1" id="KW-0963">Cytoplasm</keyword>
<dbReference type="InterPro" id="IPR023200">
    <property type="entry name" value="RMF_sf"/>
</dbReference>
<dbReference type="Proteomes" id="UP001165524">
    <property type="component" value="Unassembled WGS sequence"/>
</dbReference>
<sequence>MHREPDTRDCTKRAYDKGCMWGMSGRDESQCPYAPGDALEDWWLAGWREGHDAFVKRHPPQPNH</sequence>
<keyword evidence="4" id="KW-1185">Reference proteome</keyword>
<protein>
    <submittedName>
        <fullName evidence="3">Ribosome modulation factor</fullName>
    </submittedName>
</protein>
<gene>
    <name evidence="3" type="ORF">MU846_13950</name>
</gene>
<evidence type="ECO:0000313" key="3">
    <source>
        <dbReference type="EMBL" id="MCK0538814.1"/>
    </source>
</evidence>
<reference evidence="3" key="1">
    <citation type="submission" date="2022-04" db="EMBL/GenBank/DDBJ databases">
        <title>Alcanivorax sp. CY1518 draft genome sequence.</title>
        <authorList>
            <person name="Zhao G."/>
            <person name="An M."/>
        </authorList>
    </citation>
    <scope>NUCLEOTIDE SEQUENCE</scope>
    <source>
        <strain evidence="3">CY1518</strain>
    </source>
</reference>
<dbReference type="Gene3D" id="1.10.10.620">
    <property type="entry name" value="ribosome modulation factor like domain"/>
    <property type="match status" value="1"/>
</dbReference>
<keyword evidence="2" id="KW-0810">Translation regulation</keyword>
<organism evidence="3 4">
    <name type="scientific">Alcanivorax quisquiliarum</name>
    <dbReference type="NCBI Taxonomy" id="2933565"/>
    <lineage>
        <taxon>Bacteria</taxon>
        <taxon>Pseudomonadati</taxon>
        <taxon>Pseudomonadota</taxon>
        <taxon>Gammaproteobacteria</taxon>
        <taxon>Oceanospirillales</taxon>
        <taxon>Alcanivoracaceae</taxon>
        <taxon>Alcanivorax</taxon>
    </lineage>
</organism>
<name>A0ABT0EB16_9GAMM</name>
<dbReference type="RefSeq" id="WP_246953796.1">
    <property type="nucleotide sequence ID" value="NZ_JALKII010000015.1"/>
</dbReference>
<evidence type="ECO:0000256" key="2">
    <source>
        <dbReference type="ARBA" id="ARBA00022845"/>
    </source>
</evidence>
<dbReference type="Pfam" id="PF04957">
    <property type="entry name" value="RMF"/>
    <property type="match status" value="1"/>
</dbReference>
<proteinExistence type="predicted"/>
<accession>A0ABT0EB16</accession>
<dbReference type="InterPro" id="IPR007040">
    <property type="entry name" value="Ribosome_modulation_factor"/>
</dbReference>
<dbReference type="NCBIfam" id="NF011162">
    <property type="entry name" value="PRK14563.1"/>
    <property type="match status" value="1"/>
</dbReference>
<dbReference type="EMBL" id="JALKII010000015">
    <property type="protein sequence ID" value="MCK0538814.1"/>
    <property type="molecule type" value="Genomic_DNA"/>
</dbReference>
<evidence type="ECO:0000256" key="1">
    <source>
        <dbReference type="ARBA" id="ARBA00022490"/>
    </source>
</evidence>
<evidence type="ECO:0000313" key="4">
    <source>
        <dbReference type="Proteomes" id="UP001165524"/>
    </source>
</evidence>